<name>A0A1H8DNN3_9FIRM</name>
<accession>A0A1H8DNN3</accession>
<feature type="region of interest" description="Disordered" evidence="1">
    <location>
        <begin position="30"/>
        <end position="51"/>
    </location>
</feature>
<dbReference type="EMBL" id="FOCG01000003">
    <property type="protein sequence ID" value="SEN08951.1"/>
    <property type="molecule type" value="Genomic_DNA"/>
</dbReference>
<evidence type="ECO:0000313" key="3">
    <source>
        <dbReference type="Proteomes" id="UP000199158"/>
    </source>
</evidence>
<dbReference type="AlphaFoldDB" id="A0A1H8DNN3"/>
<dbReference type="Proteomes" id="UP000199158">
    <property type="component" value="Unassembled WGS sequence"/>
</dbReference>
<organism evidence="2 3">
    <name type="scientific">Hydrogenoanaerobacterium saccharovorans</name>
    <dbReference type="NCBI Taxonomy" id="474960"/>
    <lineage>
        <taxon>Bacteria</taxon>
        <taxon>Bacillati</taxon>
        <taxon>Bacillota</taxon>
        <taxon>Clostridia</taxon>
        <taxon>Eubacteriales</taxon>
        <taxon>Oscillospiraceae</taxon>
        <taxon>Hydrogenoanaerobacterium</taxon>
    </lineage>
</organism>
<evidence type="ECO:0000313" key="2">
    <source>
        <dbReference type="EMBL" id="SEN08951.1"/>
    </source>
</evidence>
<evidence type="ECO:0000256" key="1">
    <source>
        <dbReference type="SAM" id="MobiDB-lite"/>
    </source>
</evidence>
<protein>
    <submittedName>
        <fullName evidence="2">Uncharacterized protein</fullName>
    </submittedName>
</protein>
<reference evidence="2 3" key="1">
    <citation type="submission" date="2016-10" db="EMBL/GenBank/DDBJ databases">
        <authorList>
            <person name="de Groot N.N."/>
        </authorList>
    </citation>
    <scope>NUCLEOTIDE SEQUENCE [LARGE SCALE GENOMIC DNA]</scope>
    <source>
        <strain evidence="2 3">CGMCC 1.5070</strain>
    </source>
</reference>
<sequence length="51" mass="5982">MPKNKKEEQEIIKQDSTQQINAFMNRSANHCENQNQNHNTKKESLGPNTKR</sequence>
<proteinExistence type="predicted"/>
<gene>
    <name evidence="2" type="ORF">SAMN05216180_2717</name>
</gene>
<keyword evidence="3" id="KW-1185">Reference proteome</keyword>